<reference evidence="1 2" key="1">
    <citation type="submission" date="2020-04" db="EMBL/GenBank/DDBJ databases">
        <title>MicrobeNet Type strains.</title>
        <authorList>
            <person name="Nicholson A.C."/>
        </authorList>
    </citation>
    <scope>NUCLEOTIDE SEQUENCE [LARGE SCALE GENOMIC DNA]</scope>
    <source>
        <strain evidence="1 2">DSM 44113</strain>
    </source>
</reference>
<name>A0A846X8G4_9ACTN</name>
<dbReference type="RefSeq" id="WP_168547780.1">
    <property type="nucleotide sequence ID" value="NZ_BAAAKS010000023.1"/>
</dbReference>
<dbReference type="Proteomes" id="UP000582646">
    <property type="component" value="Unassembled WGS sequence"/>
</dbReference>
<dbReference type="EMBL" id="JAAXOQ010000047">
    <property type="protein sequence ID" value="NKY20875.1"/>
    <property type="molecule type" value="Genomic_DNA"/>
</dbReference>
<comment type="caution">
    <text evidence="1">The sequence shown here is derived from an EMBL/GenBank/DDBJ whole genome shotgun (WGS) entry which is preliminary data.</text>
</comment>
<dbReference type="AlphaFoldDB" id="A0A846X8G4"/>
<accession>A0A846X8G4</accession>
<keyword evidence="2" id="KW-1185">Reference proteome</keyword>
<evidence type="ECO:0000313" key="2">
    <source>
        <dbReference type="Proteomes" id="UP000582646"/>
    </source>
</evidence>
<protein>
    <submittedName>
        <fullName evidence="1">Uncharacterized protein</fullName>
    </submittedName>
</protein>
<sequence length="98" mass="11223">MTSKTLRAWVRDTADDVRWAVRRWSDAHPPRQARLVSTVLTPDEVAVYLRSVEYRSVSDRASEDRSVAAWLMGRGESHRLPPAIREAVKIRLDPEAPE</sequence>
<evidence type="ECO:0000313" key="1">
    <source>
        <dbReference type="EMBL" id="NKY20875.1"/>
    </source>
</evidence>
<gene>
    <name evidence="1" type="ORF">HF999_21190</name>
</gene>
<organism evidence="1 2">
    <name type="scientific">Tsukamurella spumae</name>
    <dbReference type="NCBI Taxonomy" id="44753"/>
    <lineage>
        <taxon>Bacteria</taxon>
        <taxon>Bacillati</taxon>
        <taxon>Actinomycetota</taxon>
        <taxon>Actinomycetes</taxon>
        <taxon>Mycobacteriales</taxon>
        <taxon>Tsukamurellaceae</taxon>
        <taxon>Tsukamurella</taxon>
    </lineage>
</organism>
<proteinExistence type="predicted"/>